<dbReference type="InterPro" id="IPR016024">
    <property type="entry name" value="ARM-type_fold"/>
</dbReference>
<dbReference type="VEuPathDB" id="CryptoDB:Cvel_18333"/>
<reference evidence="2" key="1">
    <citation type="submission" date="2014-11" db="EMBL/GenBank/DDBJ databases">
        <authorList>
            <person name="Otto D Thomas"/>
            <person name="Naeem Raeece"/>
        </authorList>
    </citation>
    <scope>NUCLEOTIDE SEQUENCE</scope>
</reference>
<name>A0A0G4FR64_9ALVE</name>
<proteinExistence type="predicted"/>
<gene>
    <name evidence="2" type="ORF">Cvel_18333</name>
</gene>
<dbReference type="PhylomeDB" id="A0A0G4FR64"/>
<protein>
    <submittedName>
        <fullName evidence="2">Uncharacterized protein</fullName>
    </submittedName>
</protein>
<keyword evidence="1" id="KW-0812">Transmembrane</keyword>
<feature type="transmembrane region" description="Helical" evidence="1">
    <location>
        <begin position="60"/>
        <end position="81"/>
    </location>
</feature>
<dbReference type="SUPFAM" id="SSF48371">
    <property type="entry name" value="ARM repeat"/>
    <property type="match status" value="1"/>
</dbReference>
<dbReference type="Gene3D" id="1.25.10.10">
    <property type="entry name" value="Leucine-rich Repeat Variant"/>
    <property type="match status" value="1"/>
</dbReference>
<evidence type="ECO:0000256" key="1">
    <source>
        <dbReference type="SAM" id="Phobius"/>
    </source>
</evidence>
<keyword evidence="1" id="KW-1133">Transmembrane helix</keyword>
<accession>A0A0G4FR64</accession>
<keyword evidence="1" id="KW-0472">Membrane</keyword>
<dbReference type="InterPro" id="IPR011989">
    <property type="entry name" value="ARM-like"/>
</dbReference>
<dbReference type="EMBL" id="CDMZ01000566">
    <property type="protein sequence ID" value="CEM16980.1"/>
    <property type="molecule type" value="Genomic_DNA"/>
</dbReference>
<organism evidence="2">
    <name type="scientific">Chromera velia CCMP2878</name>
    <dbReference type="NCBI Taxonomy" id="1169474"/>
    <lineage>
        <taxon>Eukaryota</taxon>
        <taxon>Sar</taxon>
        <taxon>Alveolata</taxon>
        <taxon>Colpodellida</taxon>
        <taxon>Chromeraceae</taxon>
        <taxon>Chromera</taxon>
    </lineage>
</organism>
<sequence length="375" mass="41292">MHNRVSAGMIPVAEGGATGGPLFDCCWGSGAEGKQKQQQLVNVIYAACGKALQKFIVPLFLSRVAFFCCFVTFLSFPFLGLKRLPCACLQKKKKQLLEEDDDEDDEVGEIFDTVMQISGNLFKMEGPLCTEAFNQHVAPVYSKILQNGMANADYASEHSAGVLAAICAFADAVDCGGPQAIALYGVPALAAFLRFVQSDTQQLPAPAEGDEEDEGEDEDDILRCQASAFGLGCLAQRAPEVVRPRLSEVVSALNLCFQHPRLSERRLVIDCAVCALTKIISQFAGDLGVPTCAARVQKIVSEWLPVTEDEQEAWTTHDFLFDLLEAQRTEIINPQDPQIRTHLRRIFEHLHSHPELLSYPSRHSQRLLKIAPMVQ</sequence>
<evidence type="ECO:0000313" key="2">
    <source>
        <dbReference type="EMBL" id="CEM16980.1"/>
    </source>
</evidence>
<dbReference type="AlphaFoldDB" id="A0A0G4FR64"/>